<evidence type="ECO:0000256" key="9">
    <source>
        <dbReference type="ARBA" id="ARBA00023136"/>
    </source>
</evidence>
<gene>
    <name evidence="12" type="primary">atpB</name>
    <name evidence="12" type="ORF">SAPIS_v1c00480</name>
</gene>
<dbReference type="PANTHER" id="PTHR42823:SF3">
    <property type="entry name" value="ATP SYNTHASE SUBUNIT A, CHLOROPLASTIC"/>
    <property type="match status" value="1"/>
</dbReference>
<reference evidence="12 13" key="1">
    <citation type="journal article" date="2014" name="Genome Announc.">
        <title>Complete Genome Sequence of Spiroplasma apis B31T (ATCC 33834), a Bacterium Associated with May Disease of Honeybees (Apis mellifera).</title>
        <authorList>
            <person name="Ku C."/>
            <person name="Lo W.S."/>
            <person name="Chen L.L."/>
            <person name="Kuo C.H."/>
        </authorList>
    </citation>
    <scope>NUCLEOTIDE SEQUENCE [LARGE SCALE GENOMIC DNA]</scope>
    <source>
        <strain evidence="12">B31</strain>
    </source>
</reference>
<dbReference type="HOGENOM" id="CLU_041018_3_0_14"/>
<feature type="transmembrane region" description="Helical" evidence="11">
    <location>
        <begin position="78"/>
        <end position="97"/>
    </location>
</feature>
<keyword evidence="5 11" id="KW-0812">Transmembrane</keyword>
<evidence type="ECO:0000313" key="12">
    <source>
        <dbReference type="EMBL" id="AHB35895.1"/>
    </source>
</evidence>
<dbReference type="PANTHER" id="PTHR42823">
    <property type="entry name" value="ATP SYNTHASE SUBUNIT A, CHLOROPLASTIC"/>
    <property type="match status" value="1"/>
</dbReference>
<dbReference type="KEGG" id="sapi:SAPIS_v1c00480"/>
<dbReference type="PROSITE" id="PS00449">
    <property type="entry name" value="ATPASE_A"/>
    <property type="match status" value="1"/>
</dbReference>
<feature type="transmembrane region" description="Helical" evidence="11">
    <location>
        <begin position="161"/>
        <end position="181"/>
    </location>
</feature>
<dbReference type="Proteomes" id="UP000018550">
    <property type="component" value="Chromosome"/>
</dbReference>
<keyword evidence="8" id="KW-0406">Ion transport</keyword>
<evidence type="ECO:0000256" key="7">
    <source>
        <dbReference type="ARBA" id="ARBA00022989"/>
    </source>
</evidence>
<organism evidence="12 13">
    <name type="scientific">Spiroplasma apis B31</name>
    <dbReference type="NCBI Taxonomy" id="1276258"/>
    <lineage>
        <taxon>Bacteria</taxon>
        <taxon>Bacillati</taxon>
        <taxon>Mycoplasmatota</taxon>
        <taxon>Mollicutes</taxon>
        <taxon>Entomoplasmatales</taxon>
        <taxon>Spiroplasmataceae</taxon>
        <taxon>Spiroplasma</taxon>
    </lineage>
</organism>
<dbReference type="GO" id="GO:0042777">
    <property type="term" value="P:proton motive force-driven plasma membrane ATP synthesis"/>
    <property type="evidence" value="ECO:0007669"/>
    <property type="project" value="TreeGrafter"/>
</dbReference>
<keyword evidence="3" id="KW-0813">Transport</keyword>
<feature type="transmembrane region" description="Helical" evidence="11">
    <location>
        <begin position="197"/>
        <end position="215"/>
    </location>
</feature>
<comment type="subcellular location">
    <subcellularLocation>
        <location evidence="1">Membrane</location>
        <topology evidence="1">Multi-pass membrane protein</topology>
    </subcellularLocation>
</comment>
<evidence type="ECO:0000256" key="5">
    <source>
        <dbReference type="ARBA" id="ARBA00022692"/>
    </source>
</evidence>
<keyword evidence="4" id="KW-0138">CF(0)</keyword>
<evidence type="ECO:0000256" key="3">
    <source>
        <dbReference type="ARBA" id="ARBA00022448"/>
    </source>
</evidence>
<evidence type="ECO:0000313" key="13">
    <source>
        <dbReference type="Proteomes" id="UP000018550"/>
    </source>
</evidence>
<dbReference type="InterPro" id="IPR023011">
    <property type="entry name" value="ATP_synth_F0_asu_AS"/>
</dbReference>
<dbReference type="AlphaFoldDB" id="V5RJC3"/>
<dbReference type="CDD" id="cd00310">
    <property type="entry name" value="ATP-synt_Fo_a_6"/>
    <property type="match status" value="1"/>
</dbReference>
<dbReference type="InterPro" id="IPR035908">
    <property type="entry name" value="F0_ATP_A_sf"/>
</dbReference>
<dbReference type="Pfam" id="PF00119">
    <property type="entry name" value="ATP-synt_A"/>
    <property type="match status" value="1"/>
</dbReference>
<dbReference type="GO" id="GO:0005886">
    <property type="term" value="C:plasma membrane"/>
    <property type="evidence" value="ECO:0007669"/>
    <property type="project" value="TreeGrafter"/>
</dbReference>
<feature type="transmembrane region" description="Helical" evidence="11">
    <location>
        <begin position="16"/>
        <end position="35"/>
    </location>
</feature>
<dbReference type="RefSeq" id="WP_023788829.1">
    <property type="nucleotide sequence ID" value="NC_022998.1"/>
</dbReference>
<dbReference type="PATRIC" id="fig|1276258.3.peg.46"/>
<evidence type="ECO:0000256" key="1">
    <source>
        <dbReference type="ARBA" id="ARBA00004141"/>
    </source>
</evidence>
<evidence type="ECO:0000256" key="8">
    <source>
        <dbReference type="ARBA" id="ARBA00023065"/>
    </source>
</evidence>
<dbReference type="STRING" id="1276258.SAPIS_v1c00480"/>
<evidence type="ECO:0000256" key="4">
    <source>
        <dbReference type="ARBA" id="ARBA00022547"/>
    </source>
</evidence>
<protein>
    <submittedName>
        <fullName evidence="12">F0F1 ATP synthase subunit A</fullName>
    </submittedName>
</protein>
<keyword evidence="10" id="KW-0066">ATP synthesis</keyword>
<feature type="transmembrane region" description="Helical" evidence="11">
    <location>
        <begin position="103"/>
        <end position="122"/>
    </location>
</feature>
<dbReference type="NCBIfam" id="NF004485">
    <property type="entry name" value="PRK05815.3-3"/>
    <property type="match status" value="1"/>
</dbReference>
<evidence type="ECO:0000256" key="2">
    <source>
        <dbReference type="ARBA" id="ARBA00006810"/>
    </source>
</evidence>
<comment type="similarity">
    <text evidence="2">Belongs to the ATPase A chain family.</text>
</comment>
<name>V5RJC3_SPIAP</name>
<evidence type="ECO:0000256" key="10">
    <source>
        <dbReference type="ARBA" id="ARBA00023310"/>
    </source>
</evidence>
<dbReference type="GO" id="GO:0046933">
    <property type="term" value="F:proton-transporting ATP synthase activity, rotational mechanism"/>
    <property type="evidence" value="ECO:0007669"/>
    <property type="project" value="TreeGrafter"/>
</dbReference>
<dbReference type="OrthoDB" id="9789241at2"/>
<evidence type="ECO:0000256" key="6">
    <source>
        <dbReference type="ARBA" id="ARBA00022781"/>
    </source>
</evidence>
<accession>V5RJC3</accession>
<dbReference type="SUPFAM" id="SSF81336">
    <property type="entry name" value="F1F0 ATP synthase subunit A"/>
    <property type="match status" value="1"/>
</dbReference>
<dbReference type="InterPro" id="IPR000568">
    <property type="entry name" value="ATP_synth_F0_asu"/>
</dbReference>
<keyword evidence="6" id="KW-0375">Hydrogen ion transport</keyword>
<keyword evidence="9 11" id="KW-0472">Membrane</keyword>
<dbReference type="EMBL" id="CP006682">
    <property type="protein sequence ID" value="AHB35895.1"/>
    <property type="molecule type" value="Genomic_DNA"/>
</dbReference>
<evidence type="ECO:0000256" key="11">
    <source>
        <dbReference type="SAM" id="Phobius"/>
    </source>
</evidence>
<proteinExistence type="inferred from homology"/>
<dbReference type="Gene3D" id="1.20.120.220">
    <property type="entry name" value="ATP synthase, F0 complex, subunit A"/>
    <property type="match status" value="1"/>
</dbReference>
<dbReference type="InterPro" id="IPR045082">
    <property type="entry name" value="ATP_syn_F0_a_bact/chloroplast"/>
</dbReference>
<keyword evidence="13" id="KW-1185">Reference proteome</keyword>
<keyword evidence="7 11" id="KW-1133">Transmembrane helix</keyword>
<sequence>MQENLQKNWNLLNPQLISIFLTFIVICTFCIVYNVKIRNKKDGQQLSGFLVLTETFITQVENMIVTVMGKGFKHLTPYAMYIFMYVVISSILAILGFEPLTSSFTVTLSMGLVTFFGIYYYGIRYQKLAFFKKFLNPVELLTQFVPLVSISFRLFGNMLGGSIILGLLYGTMIGLQGTIFVKENIAKLVEEDWHRQFTYWWGGFNIFTTALMPWLHLYFDLFDGVIQSIVFVMLTLSYWGNAKDGEHETDGDASESENIKKLKRKEKLSKELRI</sequence>
<dbReference type="eggNOG" id="COG0356">
    <property type="taxonomic scope" value="Bacteria"/>
</dbReference>
<dbReference type="GO" id="GO:0045259">
    <property type="term" value="C:proton-transporting ATP synthase complex"/>
    <property type="evidence" value="ECO:0007669"/>
    <property type="project" value="UniProtKB-KW"/>
</dbReference>